<evidence type="ECO:0000256" key="1">
    <source>
        <dbReference type="ARBA" id="ARBA00004418"/>
    </source>
</evidence>
<dbReference type="Pfam" id="PF13379">
    <property type="entry name" value="NMT1_2"/>
    <property type="match status" value="1"/>
</dbReference>
<organism evidence="4 5">
    <name type="scientific">Micromonospora haikouensis</name>
    <dbReference type="NCBI Taxonomy" id="686309"/>
    <lineage>
        <taxon>Bacteria</taxon>
        <taxon>Bacillati</taxon>
        <taxon>Actinomycetota</taxon>
        <taxon>Actinomycetes</taxon>
        <taxon>Micromonosporales</taxon>
        <taxon>Micromonosporaceae</taxon>
        <taxon>Micromonospora</taxon>
    </lineage>
</organism>
<gene>
    <name evidence="4" type="ORF">TK50_28275</name>
</gene>
<keyword evidence="5" id="KW-1185">Reference proteome</keyword>
<dbReference type="RefSeq" id="WP_043968523.1">
    <property type="nucleotide sequence ID" value="NZ_JBEZEN010000016.1"/>
</dbReference>
<evidence type="ECO:0000256" key="3">
    <source>
        <dbReference type="ARBA" id="ARBA00022729"/>
    </source>
</evidence>
<comment type="subcellular location">
    <subcellularLocation>
        <location evidence="1">Periplasm</location>
    </subcellularLocation>
</comment>
<dbReference type="GeneID" id="301307910"/>
<dbReference type="OrthoDB" id="9815602at2"/>
<dbReference type="PATRIC" id="fig|47853.6.peg.5928"/>
<dbReference type="PANTHER" id="PTHR30024">
    <property type="entry name" value="ALIPHATIC SULFONATES-BINDING PROTEIN-RELATED"/>
    <property type="match status" value="1"/>
</dbReference>
<protein>
    <submittedName>
        <fullName evidence="4">Nitrate ABC transporter substrate-binding protein</fullName>
    </submittedName>
</protein>
<evidence type="ECO:0000313" key="5">
    <source>
        <dbReference type="Proteomes" id="UP000032254"/>
    </source>
</evidence>
<dbReference type="GO" id="GO:0042597">
    <property type="term" value="C:periplasmic space"/>
    <property type="evidence" value="ECO:0007669"/>
    <property type="project" value="UniProtKB-SubCell"/>
</dbReference>
<evidence type="ECO:0000313" key="4">
    <source>
        <dbReference type="EMBL" id="KIR61504.1"/>
    </source>
</evidence>
<reference evidence="4 5" key="1">
    <citation type="submission" date="2015-01" db="EMBL/GenBank/DDBJ databases">
        <title>Sequencing and annotation of Micromonospora carbonacea strain JXNU-1 genome.</title>
        <authorList>
            <person name="Long Z."/>
            <person name="Huang Y."/>
            <person name="Jiang Y."/>
        </authorList>
    </citation>
    <scope>NUCLEOTIDE SEQUENCE [LARGE SCALE GENOMIC DNA]</scope>
    <source>
        <strain evidence="4 5">JXNU-1</strain>
    </source>
</reference>
<keyword evidence="3" id="KW-0732">Signal</keyword>
<sequence>MTLKKVKSVRSGAIFTLPYLVGLEHGYFAEEGIDLELVAPGSYDAVLKPIEEHELVSSFGGISKPFESGDVSLYRACEWGQIRRSHDSERGGQIIAKRASVASQAIFVRPDSDIKHPQGLANRTVGVNFHHGSHYLAIQSLEGFLEQDEIKVVHAGGPAERFRKLRDGEVDAVALMEPWTTAAEKLGYVLVTEAFYVGSEIASADVDPETFAAVDRAVRRAVKKINEDIRPYLHHFVAEVPEDLVKLEPADFRLGRLRYIDPEPYPEAEFERTYRWMVKWGLIAPESTFSSIVDNRVVTV</sequence>
<dbReference type="AlphaFoldDB" id="A0A0D0WS37"/>
<dbReference type="SUPFAM" id="SSF53850">
    <property type="entry name" value="Periplasmic binding protein-like II"/>
    <property type="match status" value="1"/>
</dbReference>
<name>A0A0D0WS37_9ACTN</name>
<dbReference type="PANTHER" id="PTHR30024:SF47">
    <property type="entry name" value="TAURINE-BINDING PERIPLASMIC PROTEIN"/>
    <property type="match status" value="1"/>
</dbReference>
<comment type="caution">
    <text evidence="4">The sequence shown here is derived from an EMBL/GenBank/DDBJ whole genome shotgun (WGS) entry which is preliminary data.</text>
</comment>
<evidence type="ECO:0000256" key="2">
    <source>
        <dbReference type="ARBA" id="ARBA00010742"/>
    </source>
</evidence>
<comment type="similarity">
    <text evidence="2">Belongs to the bacterial solute-binding protein SsuA/TauA family.</text>
</comment>
<dbReference type="Gene3D" id="3.40.190.10">
    <property type="entry name" value="Periplasmic binding protein-like II"/>
    <property type="match status" value="2"/>
</dbReference>
<dbReference type="EMBL" id="JXSX01000003">
    <property type="protein sequence ID" value="KIR61504.1"/>
    <property type="molecule type" value="Genomic_DNA"/>
</dbReference>
<dbReference type="Proteomes" id="UP000032254">
    <property type="component" value="Unassembled WGS sequence"/>
</dbReference>
<proteinExistence type="inferred from homology"/>
<accession>A0A0D0WS37</accession>